<organism evidence="3 4">
    <name type="scientific">Candidatus Lloydbacteria bacterium RIFCSPHIGHO2_02_FULL_50_13</name>
    <dbReference type="NCBI Taxonomy" id="1798661"/>
    <lineage>
        <taxon>Bacteria</taxon>
        <taxon>Candidatus Lloydiibacteriota</taxon>
    </lineage>
</organism>
<evidence type="ECO:0000259" key="2">
    <source>
        <dbReference type="Pfam" id="PF09335"/>
    </source>
</evidence>
<keyword evidence="1" id="KW-1133">Transmembrane helix</keyword>
<feature type="transmembrane region" description="Helical" evidence="1">
    <location>
        <begin position="44"/>
        <end position="64"/>
    </location>
</feature>
<feature type="transmembrane region" description="Helical" evidence="1">
    <location>
        <begin position="124"/>
        <end position="147"/>
    </location>
</feature>
<evidence type="ECO:0000313" key="4">
    <source>
        <dbReference type="Proteomes" id="UP000177996"/>
    </source>
</evidence>
<dbReference type="PANTHER" id="PTHR42709:SF2">
    <property type="entry name" value="INNER MEMBRANE PROTEIN YOHD"/>
    <property type="match status" value="1"/>
</dbReference>
<comment type="caution">
    <text evidence="3">The sequence shown here is derived from an EMBL/GenBank/DDBJ whole genome shotgun (WGS) entry which is preliminary data.</text>
</comment>
<gene>
    <name evidence="3" type="ORF">A3D65_04300</name>
</gene>
<dbReference type="InterPro" id="IPR051311">
    <property type="entry name" value="DedA_domain"/>
</dbReference>
<dbReference type="STRING" id="1798661.A3D65_04300"/>
<name>A0A1G2D2J3_9BACT</name>
<reference evidence="3 4" key="1">
    <citation type="journal article" date="2016" name="Nat. Commun.">
        <title>Thousands of microbial genomes shed light on interconnected biogeochemical processes in an aquifer system.</title>
        <authorList>
            <person name="Anantharaman K."/>
            <person name="Brown C.T."/>
            <person name="Hug L.A."/>
            <person name="Sharon I."/>
            <person name="Castelle C.J."/>
            <person name="Probst A.J."/>
            <person name="Thomas B.C."/>
            <person name="Singh A."/>
            <person name="Wilkins M.J."/>
            <person name="Karaoz U."/>
            <person name="Brodie E.L."/>
            <person name="Williams K.H."/>
            <person name="Hubbard S.S."/>
            <person name="Banfield J.F."/>
        </authorList>
    </citation>
    <scope>NUCLEOTIDE SEQUENCE [LARGE SCALE GENOMIC DNA]</scope>
</reference>
<evidence type="ECO:0000313" key="3">
    <source>
        <dbReference type="EMBL" id="OGZ07845.1"/>
    </source>
</evidence>
<dbReference type="EMBL" id="MHLL01000051">
    <property type="protein sequence ID" value="OGZ07845.1"/>
    <property type="molecule type" value="Genomic_DNA"/>
</dbReference>
<dbReference type="GO" id="GO:0005886">
    <property type="term" value="C:plasma membrane"/>
    <property type="evidence" value="ECO:0007669"/>
    <property type="project" value="TreeGrafter"/>
</dbReference>
<dbReference type="Pfam" id="PF09335">
    <property type="entry name" value="VTT_dom"/>
    <property type="match status" value="1"/>
</dbReference>
<feature type="domain" description="VTT" evidence="2">
    <location>
        <begin position="24"/>
        <end position="144"/>
    </location>
</feature>
<evidence type="ECO:0000256" key="1">
    <source>
        <dbReference type="SAM" id="Phobius"/>
    </source>
</evidence>
<proteinExistence type="predicted"/>
<dbReference type="InterPro" id="IPR032816">
    <property type="entry name" value="VTT_dom"/>
</dbReference>
<accession>A0A1G2D2J3</accession>
<dbReference type="PANTHER" id="PTHR42709">
    <property type="entry name" value="ALKALINE PHOSPHATASE LIKE PROTEIN"/>
    <property type="match status" value="1"/>
</dbReference>
<keyword evidence="1" id="KW-0812">Transmembrane</keyword>
<dbReference type="AlphaFoldDB" id="A0A1G2D2J3"/>
<protein>
    <recommendedName>
        <fullName evidence="2">VTT domain-containing protein</fullName>
    </recommendedName>
</protein>
<keyword evidence="1" id="KW-0472">Membrane</keyword>
<feature type="transmembrane region" description="Helical" evidence="1">
    <location>
        <begin position="12"/>
        <end position="38"/>
    </location>
</feature>
<dbReference type="Proteomes" id="UP000177996">
    <property type="component" value="Unassembled WGS sequence"/>
</dbReference>
<sequence length="203" mass="23303">MDILFSLIQNYGYAIVFIWTILEGETIVALAGFAAYQGYLKLEYVIPIAIVGAMLGDHVFFYFGRYKGRQFLSRHPRVNEKVERIHLLLERYHGWIIFGSRFMYGFRTIIPIALGISRVSGLKFFFLNFLGAIVWAILFALGGYLFGNAAEYFLGNVKKIEGFFMLGMVVIALVAQGSMWWGRKRNEKLLEKLSFDPLAQKKD</sequence>
<feature type="transmembrane region" description="Helical" evidence="1">
    <location>
        <begin position="162"/>
        <end position="182"/>
    </location>
</feature>